<keyword evidence="2" id="KW-1185">Reference proteome</keyword>
<dbReference type="EMBL" id="BGZK01001656">
    <property type="protein sequence ID" value="GBP84056.1"/>
    <property type="molecule type" value="Genomic_DNA"/>
</dbReference>
<sequence length="112" mass="12740">MSQFNRSDTLTEYSRQVAASAFAFHQVSESSFHRPTRPFNRYSNSIQEPDNVQATPLRLREFMSGGDHLIFSGSHTAARAQTPDVRVFLARFRTCTRSGAHSTHVHCRVWPS</sequence>
<proteinExistence type="predicted"/>
<dbReference type="Proteomes" id="UP000299102">
    <property type="component" value="Unassembled WGS sequence"/>
</dbReference>
<name>A0A4C1Z636_EUMVA</name>
<evidence type="ECO:0000313" key="2">
    <source>
        <dbReference type="Proteomes" id="UP000299102"/>
    </source>
</evidence>
<gene>
    <name evidence="1" type="ORF">EVAR_67655_1</name>
</gene>
<dbReference type="AlphaFoldDB" id="A0A4C1Z636"/>
<reference evidence="1 2" key="1">
    <citation type="journal article" date="2019" name="Commun. Biol.">
        <title>The bagworm genome reveals a unique fibroin gene that provides high tensile strength.</title>
        <authorList>
            <person name="Kono N."/>
            <person name="Nakamura H."/>
            <person name="Ohtoshi R."/>
            <person name="Tomita M."/>
            <person name="Numata K."/>
            <person name="Arakawa K."/>
        </authorList>
    </citation>
    <scope>NUCLEOTIDE SEQUENCE [LARGE SCALE GENOMIC DNA]</scope>
</reference>
<protein>
    <submittedName>
        <fullName evidence="1">Uncharacterized protein</fullName>
    </submittedName>
</protein>
<comment type="caution">
    <text evidence="1">The sequence shown here is derived from an EMBL/GenBank/DDBJ whole genome shotgun (WGS) entry which is preliminary data.</text>
</comment>
<evidence type="ECO:0000313" key="1">
    <source>
        <dbReference type="EMBL" id="GBP84056.1"/>
    </source>
</evidence>
<accession>A0A4C1Z636</accession>
<organism evidence="1 2">
    <name type="scientific">Eumeta variegata</name>
    <name type="common">Bagworm moth</name>
    <name type="synonym">Eumeta japonica</name>
    <dbReference type="NCBI Taxonomy" id="151549"/>
    <lineage>
        <taxon>Eukaryota</taxon>
        <taxon>Metazoa</taxon>
        <taxon>Ecdysozoa</taxon>
        <taxon>Arthropoda</taxon>
        <taxon>Hexapoda</taxon>
        <taxon>Insecta</taxon>
        <taxon>Pterygota</taxon>
        <taxon>Neoptera</taxon>
        <taxon>Endopterygota</taxon>
        <taxon>Lepidoptera</taxon>
        <taxon>Glossata</taxon>
        <taxon>Ditrysia</taxon>
        <taxon>Tineoidea</taxon>
        <taxon>Psychidae</taxon>
        <taxon>Oiketicinae</taxon>
        <taxon>Eumeta</taxon>
    </lineage>
</organism>